<evidence type="ECO:0000259" key="10">
    <source>
        <dbReference type="PROSITE" id="PS51192"/>
    </source>
</evidence>
<dbReference type="GO" id="GO:0016787">
    <property type="term" value="F:hydrolase activity"/>
    <property type="evidence" value="ECO:0007669"/>
    <property type="project" value="UniProtKB-KW"/>
</dbReference>
<keyword evidence="1 8" id="KW-0547">Nucleotide-binding</keyword>
<keyword evidence="3 8" id="KW-0347">Helicase</keyword>
<evidence type="ECO:0000256" key="1">
    <source>
        <dbReference type="ARBA" id="ARBA00022741"/>
    </source>
</evidence>
<dbReference type="Proteomes" id="UP000887013">
    <property type="component" value="Unassembled WGS sequence"/>
</dbReference>
<dbReference type="InterPro" id="IPR000629">
    <property type="entry name" value="RNA-helicase_DEAD-box_CS"/>
</dbReference>
<comment type="similarity">
    <text evidence="6">Belongs to the DEAD box helicase family. DDX18/HAS1 subfamily.</text>
</comment>
<comment type="domain">
    <text evidence="9">The Q motif is unique to and characteristic of the DEAD box family of RNA helicases and controls ATP binding and hydrolysis.</text>
</comment>
<feature type="domain" description="Helicase ATP-binding" evidence="10">
    <location>
        <begin position="52"/>
        <end position="227"/>
    </location>
</feature>
<dbReference type="InterPro" id="IPR014001">
    <property type="entry name" value="Helicase_ATP-bd"/>
</dbReference>
<keyword evidence="2 8" id="KW-0378">Hydrolase</keyword>
<dbReference type="Gene3D" id="3.40.50.300">
    <property type="entry name" value="P-loop containing nucleotide triphosphate hydrolases"/>
    <property type="match status" value="2"/>
</dbReference>
<dbReference type="InterPro" id="IPR044773">
    <property type="entry name" value="DDX18/Has1_DEADc"/>
</dbReference>
<comment type="caution">
    <text evidence="12">The sequence shown here is derived from an EMBL/GenBank/DDBJ whole genome shotgun (WGS) entry which is preliminary data.</text>
</comment>
<evidence type="ECO:0000256" key="7">
    <source>
        <dbReference type="ARBA" id="ARBA00047984"/>
    </source>
</evidence>
<dbReference type="GO" id="GO:0003723">
    <property type="term" value="F:RNA binding"/>
    <property type="evidence" value="ECO:0007669"/>
    <property type="project" value="UniProtKB-UniRule"/>
</dbReference>
<dbReference type="SMART" id="SM01178">
    <property type="entry name" value="DUF4217"/>
    <property type="match status" value="1"/>
</dbReference>
<dbReference type="GO" id="GO:0003724">
    <property type="term" value="F:RNA helicase activity"/>
    <property type="evidence" value="ECO:0007669"/>
    <property type="project" value="UniProtKB-EC"/>
</dbReference>
<dbReference type="PROSITE" id="PS00039">
    <property type="entry name" value="DEAD_ATP_HELICASE"/>
    <property type="match status" value="1"/>
</dbReference>
<evidence type="ECO:0000256" key="6">
    <source>
        <dbReference type="ARBA" id="ARBA00024357"/>
    </source>
</evidence>
<dbReference type="InterPro" id="IPR025313">
    <property type="entry name" value="SPB4-like_CTE"/>
</dbReference>
<protein>
    <recommendedName>
        <fullName evidence="9">ATP-dependent RNA helicase</fullName>
        <ecNumber evidence="9">3.6.4.13</ecNumber>
    </recommendedName>
</protein>
<dbReference type="PROSITE" id="PS51194">
    <property type="entry name" value="HELICASE_CTER"/>
    <property type="match status" value="1"/>
</dbReference>
<dbReference type="GO" id="GO:0005524">
    <property type="term" value="F:ATP binding"/>
    <property type="evidence" value="ECO:0007669"/>
    <property type="project" value="UniProtKB-UniRule"/>
</dbReference>
<dbReference type="InterPro" id="IPR011545">
    <property type="entry name" value="DEAD/DEAH_box_helicase_dom"/>
</dbReference>
<evidence type="ECO:0000313" key="12">
    <source>
        <dbReference type="EMBL" id="GFS88315.1"/>
    </source>
</evidence>
<evidence type="ECO:0000313" key="13">
    <source>
        <dbReference type="Proteomes" id="UP000887013"/>
    </source>
</evidence>
<evidence type="ECO:0000256" key="4">
    <source>
        <dbReference type="ARBA" id="ARBA00022840"/>
    </source>
</evidence>
<dbReference type="Pfam" id="PF13959">
    <property type="entry name" value="CTE_SPB4"/>
    <property type="match status" value="1"/>
</dbReference>
<evidence type="ECO:0000256" key="2">
    <source>
        <dbReference type="ARBA" id="ARBA00022801"/>
    </source>
</evidence>
<dbReference type="AlphaFoldDB" id="A0A8X6N147"/>
<evidence type="ECO:0000256" key="8">
    <source>
        <dbReference type="RuleBase" id="RU000492"/>
    </source>
</evidence>
<dbReference type="SMART" id="SM00490">
    <property type="entry name" value="HELICc"/>
    <property type="match status" value="1"/>
</dbReference>
<accession>A0A8X6N147</accession>
<dbReference type="InterPro" id="IPR001650">
    <property type="entry name" value="Helicase_C-like"/>
</dbReference>
<dbReference type="SUPFAM" id="SSF52540">
    <property type="entry name" value="P-loop containing nucleoside triphosphate hydrolases"/>
    <property type="match status" value="2"/>
</dbReference>
<evidence type="ECO:0000256" key="9">
    <source>
        <dbReference type="RuleBase" id="RU365068"/>
    </source>
</evidence>
<evidence type="ECO:0000259" key="11">
    <source>
        <dbReference type="PROSITE" id="PS51194"/>
    </source>
</evidence>
<dbReference type="InterPro" id="IPR027417">
    <property type="entry name" value="P-loop_NTPase"/>
</dbReference>
<dbReference type="PROSITE" id="PS51192">
    <property type="entry name" value="HELICASE_ATP_BIND_1"/>
    <property type="match status" value="1"/>
</dbReference>
<keyword evidence="13" id="KW-1185">Reference proteome</keyword>
<proteinExistence type="inferred from homology"/>
<dbReference type="EC" id="3.6.4.13" evidence="9"/>
<keyword evidence="4 8" id="KW-0067">ATP-binding</keyword>
<dbReference type="CDD" id="cd17942">
    <property type="entry name" value="DEADc_DDX18"/>
    <property type="match status" value="1"/>
</dbReference>
<comment type="catalytic activity">
    <reaction evidence="7 9">
        <text>ATP + H2O = ADP + phosphate + H(+)</text>
        <dbReference type="Rhea" id="RHEA:13065"/>
        <dbReference type="ChEBI" id="CHEBI:15377"/>
        <dbReference type="ChEBI" id="CHEBI:15378"/>
        <dbReference type="ChEBI" id="CHEBI:30616"/>
        <dbReference type="ChEBI" id="CHEBI:43474"/>
        <dbReference type="ChEBI" id="CHEBI:456216"/>
        <dbReference type="EC" id="3.6.4.13"/>
    </reaction>
</comment>
<dbReference type="CDD" id="cd18787">
    <property type="entry name" value="SF2_C_DEAD"/>
    <property type="match status" value="1"/>
</dbReference>
<dbReference type="PANTHER" id="PTHR24031">
    <property type="entry name" value="RNA HELICASE"/>
    <property type="match status" value="1"/>
</dbReference>
<name>A0A8X6N147_NEPPI</name>
<feature type="domain" description="Helicase C-terminal" evidence="11">
    <location>
        <begin position="240"/>
        <end position="407"/>
    </location>
</feature>
<evidence type="ECO:0000256" key="5">
    <source>
        <dbReference type="ARBA" id="ARBA00022884"/>
    </source>
</evidence>
<comment type="function">
    <text evidence="9">RNA helicase.</text>
</comment>
<keyword evidence="5 9" id="KW-0694">RNA-binding</keyword>
<dbReference type="Pfam" id="PF00270">
    <property type="entry name" value="DEAD"/>
    <property type="match status" value="1"/>
</dbReference>
<gene>
    <name evidence="12" type="primary">Ddx18</name>
    <name evidence="12" type="ORF">NPIL_702981</name>
</gene>
<organism evidence="12 13">
    <name type="scientific">Nephila pilipes</name>
    <name type="common">Giant wood spider</name>
    <name type="synonym">Nephila maculata</name>
    <dbReference type="NCBI Taxonomy" id="299642"/>
    <lineage>
        <taxon>Eukaryota</taxon>
        <taxon>Metazoa</taxon>
        <taxon>Ecdysozoa</taxon>
        <taxon>Arthropoda</taxon>
        <taxon>Chelicerata</taxon>
        <taxon>Arachnida</taxon>
        <taxon>Araneae</taxon>
        <taxon>Araneomorphae</taxon>
        <taxon>Entelegynae</taxon>
        <taxon>Araneoidea</taxon>
        <taxon>Nephilidae</taxon>
        <taxon>Nephila</taxon>
    </lineage>
</organism>
<dbReference type="SMART" id="SM00487">
    <property type="entry name" value="DEXDc"/>
    <property type="match status" value="1"/>
</dbReference>
<dbReference type="OrthoDB" id="10259640at2759"/>
<reference evidence="12" key="1">
    <citation type="submission" date="2020-08" db="EMBL/GenBank/DDBJ databases">
        <title>Multicomponent nature underlies the extraordinary mechanical properties of spider dragline silk.</title>
        <authorList>
            <person name="Kono N."/>
            <person name="Nakamura H."/>
            <person name="Mori M."/>
            <person name="Yoshida Y."/>
            <person name="Ohtoshi R."/>
            <person name="Malay A.D."/>
            <person name="Moran D.A.P."/>
            <person name="Tomita M."/>
            <person name="Numata K."/>
            <person name="Arakawa K."/>
        </authorList>
    </citation>
    <scope>NUCLEOTIDE SEQUENCE</scope>
</reference>
<dbReference type="FunFam" id="3.40.50.300:FF:000379">
    <property type="entry name" value="RNA helicase"/>
    <property type="match status" value="1"/>
</dbReference>
<evidence type="ECO:0000256" key="3">
    <source>
        <dbReference type="ARBA" id="ARBA00022806"/>
    </source>
</evidence>
<dbReference type="Pfam" id="PF00271">
    <property type="entry name" value="Helicase_C"/>
    <property type="match status" value="1"/>
</dbReference>
<dbReference type="EMBL" id="BMAW01004354">
    <property type="protein sequence ID" value="GFS88315.1"/>
    <property type="molecule type" value="Genomic_DNA"/>
</dbReference>
<sequence>MPSEKIYLGNQVMESPVENLFSSLKDKVNDKLLKAIADIGFEKMTDIQAKTIPHLLQGRDMVAAAKTGSGKTLAFLIPAVERMYDFKFKPRNGTGVIVISPTRELAMQIYGVLKQLLKYHSQTHALLIGGGDRKDEARKLWNGANIVVATPGRLLDHLQTAEGFVFKNLQCLIIDEADRILDIGFEAEMRAIINILPKYRQTLLFSATLSKKIDDLVSVALSKQALYIGVENKEKATVESLKQGYVLCPSEKRFHFLFSFLRKYRTKKVMVFFSSCMSVKFHHDLLNYINLNVSCIHGNQKQQTRATTYRQFCKAQSGILLCTDIAARGLDIPQVDWILQYDPPDDPKEYIHRVGRTARGENTSGNAWLLLRPEELSFCHYLKHSRIPLQEYAICWNRIPDVQDHLQEVVMCNYHLKPLAQEAFTSYVRAYQSHRLKKVFDASNLDLNAVSKSFGLTFVPYDKM</sequence>